<organism evidence="1 2">
    <name type="scientific">Almyronema epifaneia S1</name>
    <dbReference type="NCBI Taxonomy" id="2991925"/>
    <lineage>
        <taxon>Bacteria</taxon>
        <taxon>Bacillati</taxon>
        <taxon>Cyanobacteriota</taxon>
        <taxon>Cyanophyceae</taxon>
        <taxon>Nodosilineales</taxon>
        <taxon>Nodosilineaceae</taxon>
        <taxon>Almyronema</taxon>
        <taxon>Almyronema epifaneia</taxon>
    </lineage>
</organism>
<sequence>MEEKRGQGDLRIEDILTFDESKANSLFRKRFVRYQKLAAEIGDDAAYEAMLEKYPAQQKALMGTFIDHAPLAEGFSKAVPLLALMGFQTEVVDVSQNGIDATLEIQRVCPFLGLDKEYGFETPCRLFCEMEQEAARRAFPGLKAEILSKKAEGACVCVFKYERAAQTMTAPATTAPNLIARLVGFVRLVPSLIQVGIRMLKMRFSS</sequence>
<gene>
    <name evidence="1" type="ORF">ACFVKH_10100</name>
</gene>
<comment type="caution">
    <text evidence="1">The sequence shown here is derived from an EMBL/GenBank/DDBJ whole genome shotgun (WGS) entry which is preliminary data.</text>
</comment>
<evidence type="ECO:0000313" key="2">
    <source>
        <dbReference type="Proteomes" id="UP001600165"/>
    </source>
</evidence>
<name>A0ABW6IEL0_9CYAN</name>
<protein>
    <recommendedName>
        <fullName evidence="3">Transcriptional regulator</fullName>
    </recommendedName>
</protein>
<dbReference type="EMBL" id="JBHZOL010000069">
    <property type="protein sequence ID" value="MFE4106628.1"/>
    <property type="molecule type" value="Genomic_DNA"/>
</dbReference>
<proteinExistence type="predicted"/>
<keyword evidence="2" id="KW-1185">Reference proteome</keyword>
<dbReference type="RefSeq" id="WP_377964576.1">
    <property type="nucleotide sequence ID" value="NZ_JBHZOL010000069.1"/>
</dbReference>
<accession>A0ABW6IEL0</accession>
<evidence type="ECO:0000313" key="1">
    <source>
        <dbReference type="EMBL" id="MFE4106628.1"/>
    </source>
</evidence>
<evidence type="ECO:0008006" key="3">
    <source>
        <dbReference type="Google" id="ProtNLM"/>
    </source>
</evidence>
<reference evidence="1 2" key="1">
    <citation type="submission" date="2024-10" db="EMBL/GenBank/DDBJ databases">
        <authorList>
            <person name="Ratan Roy A."/>
            <person name="Morales Sandoval P.H."/>
            <person name="De Los Santos Villalobos S."/>
            <person name="Chakraborty S."/>
            <person name="Mukherjee J."/>
        </authorList>
    </citation>
    <scope>NUCLEOTIDE SEQUENCE [LARGE SCALE GENOMIC DNA]</scope>
    <source>
        <strain evidence="1 2">S1</strain>
    </source>
</reference>
<dbReference type="Proteomes" id="UP001600165">
    <property type="component" value="Unassembled WGS sequence"/>
</dbReference>